<feature type="region of interest" description="Disordered" evidence="1">
    <location>
        <begin position="144"/>
        <end position="163"/>
    </location>
</feature>
<comment type="caution">
    <text evidence="2">The sequence shown here is derived from an EMBL/GenBank/DDBJ whole genome shotgun (WGS) entry which is preliminary data.</text>
</comment>
<feature type="region of interest" description="Disordered" evidence="1">
    <location>
        <begin position="1"/>
        <end position="44"/>
    </location>
</feature>
<proteinExistence type="predicted"/>
<accession>A0A1G4BIK8</accession>
<sequence>MKHCPHLSKVSAVGSLPQPQTSQSGSHQRFQSPAVPASFHPSPLKSQVNKLPPPFTSSANLVVAFPRRKKIHSQKKTRASDFIPGTFSTSSPTTTHILSLSLSLSPSPPQTLPYPVSLWSFFLCSLVLLGRHLSVRPLSNSGHFVHDQQDPSGQQPSPPPIEALRLPSSTFSLDRRNPSISGTLRLACPLANQKSFR</sequence>
<dbReference type="EMBL" id="MJBS01000022">
    <property type="protein sequence ID" value="OHF01117.1"/>
    <property type="molecule type" value="Genomic_DNA"/>
</dbReference>
<dbReference type="AlphaFoldDB" id="A0A1G4BIK8"/>
<feature type="compositionally biased region" description="Polar residues" evidence="1">
    <location>
        <begin position="17"/>
        <end position="31"/>
    </location>
</feature>
<gene>
    <name evidence="2" type="ORF">CORC01_03684</name>
</gene>
<evidence type="ECO:0000313" key="3">
    <source>
        <dbReference type="Proteomes" id="UP000176998"/>
    </source>
</evidence>
<dbReference type="Proteomes" id="UP000176998">
    <property type="component" value="Unassembled WGS sequence"/>
</dbReference>
<keyword evidence="3" id="KW-1185">Reference proteome</keyword>
<evidence type="ECO:0000313" key="2">
    <source>
        <dbReference type="EMBL" id="OHF01117.1"/>
    </source>
</evidence>
<dbReference type="GeneID" id="34556843"/>
<dbReference type="OrthoDB" id="10598585at2759"/>
<protein>
    <submittedName>
        <fullName evidence="2">Uncharacterized protein</fullName>
    </submittedName>
</protein>
<evidence type="ECO:0000256" key="1">
    <source>
        <dbReference type="SAM" id="MobiDB-lite"/>
    </source>
</evidence>
<dbReference type="RefSeq" id="XP_022478259.1">
    <property type="nucleotide sequence ID" value="XM_022615333.1"/>
</dbReference>
<reference evidence="2 3" key="1">
    <citation type="submission" date="2016-09" db="EMBL/GenBank/DDBJ databases">
        <authorList>
            <person name="Capua I."/>
            <person name="De Benedictis P."/>
            <person name="Joannis T."/>
            <person name="Lombin L.H."/>
            <person name="Cattoli G."/>
        </authorList>
    </citation>
    <scope>NUCLEOTIDE SEQUENCE [LARGE SCALE GENOMIC DNA]</scope>
    <source>
        <strain evidence="2 3">IMI 309357</strain>
    </source>
</reference>
<organism evidence="2 3">
    <name type="scientific">Colletotrichum orchidophilum</name>
    <dbReference type="NCBI Taxonomy" id="1209926"/>
    <lineage>
        <taxon>Eukaryota</taxon>
        <taxon>Fungi</taxon>
        <taxon>Dikarya</taxon>
        <taxon>Ascomycota</taxon>
        <taxon>Pezizomycotina</taxon>
        <taxon>Sordariomycetes</taxon>
        <taxon>Hypocreomycetidae</taxon>
        <taxon>Glomerellales</taxon>
        <taxon>Glomerellaceae</taxon>
        <taxon>Colletotrichum</taxon>
    </lineage>
</organism>
<name>A0A1G4BIK8_9PEZI</name>